<dbReference type="Pfam" id="PF22669">
    <property type="entry name" value="Exo_endo_phos2"/>
    <property type="match status" value="1"/>
</dbReference>
<reference evidence="3" key="1">
    <citation type="submission" date="2023-02" db="EMBL/GenBank/DDBJ databases">
        <title>Mating type loci evolution in Malassezia.</title>
        <authorList>
            <person name="Coelho M.A."/>
        </authorList>
    </citation>
    <scope>NUCLEOTIDE SEQUENCE</scope>
    <source>
        <strain evidence="3">CBS 14136</strain>
    </source>
</reference>
<dbReference type="InterPro" id="IPR036691">
    <property type="entry name" value="Endo/exonu/phosph_ase_sf"/>
</dbReference>
<dbReference type="PANTHER" id="PTHR11200">
    <property type="entry name" value="INOSITOL 5-PHOSPHATASE"/>
    <property type="match status" value="1"/>
</dbReference>
<feature type="compositionally biased region" description="Polar residues" evidence="1">
    <location>
        <begin position="246"/>
        <end position="262"/>
    </location>
</feature>
<keyword evidence="4" id="KW-1185">Reference proteome</keyword>
<dbReference type="EMBL" id="CP118375">
    <property type="protein sequence ID" value="WFD42350.1"/>
    <property type="molecule type" value="Genomic_DNA"/>
</dbReference>
<organism evidence="3 4">
    <name type="scientific">Malassezia psittaci</name>
    <dbReference type="NCBI Taxonomy" id="1821823"/>
    <lineage>
        <taxon>Eukaryota</taxon>
        <taxon>Fungi</taxon>
        <taxon>Dikarya</taxon>
        <taxon>Basidiomycota</taxon>
        <taxon>Ustilaginomycotina</taxon>
        <taxon>Malasseziomycetes</taxon>
        <taxon>Malasseziales</taxon>
        <taxon>Malasseziaceae</taxon>
        <taxon>Malassezia</taxon>
    </lineage>
</organism>
<accession>A0AAF0F7P0</accession>
<dbReference type="PANTHER" id="PTHR11200:SF286">
    <property type="entry name" value="5-PHOSPHATASE, PUTATIVE (AFU_ORTHOLOGUE AFUA_5G07600)-RELATED"/>
    <property type="match status" value="1"/>
</dbReference>
<dbReference type="InterPro" id="IPR046985">
    <property type="entry name" value="IP5"/>
</dbReference>
<dbReference type="InterPro" id="IPR000300">
    <property type="entry name" value="IPPc"/>
</dbReference>
<feature type="region of interest" description="Disordered" evidence="1">
    <location>
        <begin position="235"/>
        <end position="263"/>
    </location>
</feature>
<proteinExistence type="predicted"/>
<dbReference type="SMART" id="SM00128">
    <property type="entry name" value="IPPc"/>
    <property type="match status" value="1"/>
</dbReference>
<dbReference type="GO" id="GO:0046856">
    <property type="term" value="P:phosphatidylinositol dephosphorylation"/>
    <property type="evidence" value="ECO:0007669"/>
    <property type="project" value="InterPro"/>
</dbReference>
<name>A0AAF0F7P0_9BASI</name>
<dbReference type="Gene3D" id="3.60.10.10">
    <property type="entry name" value="Endonuclease/exonuclease/phosphatase"/>
    <property type="match status" value="1"/>
</dbReference>
<protein>
    <recommendedName>
        <fullName evidence="2">Inositol polyphosphate-related phosphatase domain-containing protein</fullName>
    </recommendedName>
</protein>
<dbReference type="SUPFAM" id="SSF56219">
    <property type="entry name" value="DNase I-like"/>
    <property type="match status" value="1"/>
</dbReference>
<dbReference type="Proteomes" id="UP001214628">
    <property type="component" value="Chromosome 1"/>
</dbReference>
<gene>
    <name evidence="3" type="ORF">MPSI1_000992</name>
</gene>
<dbReference type="GO" id="GO:0004439">
    <property type="term" value="F:phosphatidylinositol-4,5-bisphosphate 5-phosphatase activity"/>
    <property type="evidence" value="ECO:0007669"/>
    <property type="project" value="TreeGrafter"/>
</dbReference>
<sequence length="467" mass="52422">MAKDMLRVQLASFNVGQHISSDTLPDMTSWLVPTNTEEGKSGYASQDLHGSREAPDLYAIGFQEFALLPNALAGWTETLRAALDREIRRTIRLHQSIVRPDHMYDPIEHGGGPENYSQVAEIVHGGMLLFVYARERRSQRHPHLPSAAERVKEVRMSSVGSGIFQLMGNKGAVGVRITLSPLTSGAQDDVYTFVCAHLAAHDYNVERRNLDWKNIVERLVFAADRLGFAPHLQPMSKTRSEKETMNHVQSIPTKPAAQNQTPALDKNEYSVYDTHHLFVLGDLNYRVGSNVAGAPPSGGATSPVTYPPMRTADIKMLARSNNPRRWAWLLPYDQLTLQHATTPPRAFQSLHIPDLSMWNLAPTYKYKVNASTKSSDVLSFKRLPGWPDRILWSQKDEVHCELYRSVMAMRVSDHKPITTILNVPEQDRSRSIPLGEHGRRVDCGWIGPSVTSGLCCFYSEMAACRWL</sequence>
<evidence type="ECO:0000313" key="3">
    <source>
        <dbReference type="EMBL" id="WFD42350.1"/>
    </source>
</evidence>
<evidence type="ECO:0000256" key="1">
    <source>
        <dbReference type="SAM" id="MobiDB-lite"/>
    </source>
</evidence>
<evidence type="ECO:0000313" key="4">
    <source>
        <dbReference type="Proteomes" id="UP001214628"/>
    </source>
</evidence>
<dbReference type="AlphaFoldDB" id="A0AAF0F7P0"/>
<feature type="domain" description="Inositol polyphosphate-related phosphatase" evidence="2">
    <location>
        <begin position="4"/>
        <end position="429"/>
    </location>
</feature>
<evidence type="ECO:0000259" key="2">
    <source>
        <dbReference type="SMART" id="SM00128"/>
    </source>
</evidence>